<evidence type="ECO:0000313" key="2">
    <source>
        <dbReference type="Proteomes" id="UP000054359"/>
    </source>
</evidence>
<organism evidence="1 2">
    <name type="scientific">Stegodyphus mimosarum</name>
    <name type="common">African social velvet spider</name>
    <dbReference type="NCBI Taxonomy" id="407821"/>
    <lineage>
        <taxon>Eukaryota</taxon>
        <taxon>Metazoa</taxon>
        <taxon>Ecdysozoa</taxon>
        <taxon>Arthropoda</taxon>
        <taxon>Chelicerata</taxon>
        <taxon>Arachnida</taxon>
        <taxon>Araneae</taxon>
        <taxon>Araneomorphae</taxon>
        <taxon>Entelegynae</taxon>
        <taxon>Eresoidea</taxon>
        <taxon>Eresidae</taxon>
        <taxon>Stegodyphus</taxon>
    </lineage>
</organism>
<dbReference type="Proteomes" id="UP000054359">
    <property type="component" value="Unassembled WGS sequence"/>
</dbReference>
<feature type="non-terminal residue" evidence="1">
    <location>
        <position position="75"/>
    </location>
</feature>
<dbReference type="EMBL" id="KK120747">
    <property type="protein sequence ID" value="KFM78948.1"/>
    <property type="molecule type" value="Genomic_DNA"/>
</dbReference>
<protein>
    <submittedName>
        <fullName evidence="1">Uncharacterized protein</fullName>
    </submittedName>
</protein>
<gene>
    <name evidence="1" type="ORF">X975_04016</name>
</gene>
<sequence length="75" mass="8961">MENKWIKVHEQIVNSESSTFDFWSGINVWVERPHIINRKLLAVEVLETWMISGKDTFSMEAILFELLELYEDSMR</sequence>
<accession>A0A087UNK9</accession>
<reference evidence="1 2" key="1">
    <citation type="submission" date="2013-11" db="EMBL/GenBank/DDBJ databases">
        <title>Genome sequencing of Stegodyphus mimosarum.</title>
        <authorList>
            <person name="Bechsgaard J."/>
        </authorList>
    </citation>
    <scope>NUCLEOTIDE SEQUENCE [LARGE SCALE GENOMIC DNA]</scope>
</reference>
<dbReference type="AlphaFoldDB" id="A0A087UNK9"/>
<proteinExistence type="predicted"/>
<evidence type="ECO:0000313" key="1">
    <source>
        <dbReference type="EMBL" id="KFM78948.1"/>
    </source>
</evidence>
<keyword evidence="2" id="KW-1185">Reference proteome</keyword>
<name>A0A087UNK9_STEMI</name>